<protein>
    <submittedName>
        <fullName evidence="1">Uncharacterized protein</fullName>
    </submittedName>
</protein>
<dbReference type="AlphaFoldDB" id="A0A6V8NGA2"/>
<dbReference type="EMBL" id="BLRU01000035">
    <property type="protein sequence ID" value="GFP19087.1"/>
    <property type="molecule type" value="Genomic_DNA"/>
</dbReference>
<name>A0A6V8NGA2_9ACTN</name>
<keyword evidence="4" id="KW-1185">Reference proteome</keyword>
<reference evidence="3 4" key="1">
    <citation type="journal article" date="2020" name="Front. Microbiol.">
        <title>Single-cell genomics of novel Actinobacteria with the Wood-Ljungdahl pathway discovered in a serpentinizing system.</title>
        <authorList>
            <person name="Merino N."/>
            <person name="Kawai M."/>
            <person name="Boyd E.S."/>
            <person name="Colman D.R."/>
            <person name="McGlynn S.E."/>
            <person name="Nealson K.H."/>
            <person name="Kurokawa K."/>
            <person name="Hongoh Y."/>
        </authorList>
    </citation>
    <scope>NUCLEOTIDE SEQUENCE [LARGE SCALE GENOMIC DNA]</scope>
    <source>
        <strain evidence="1 3">S03</strain>
        <strain evidence="2 4">S34</strain>
    </source>
</reference>
<comment type="caution">
    <text evidence="1">The sequence shown here is derived from an EMBL/GenBank/DDBJ whole genome shotgun (WGS) entry which is preliminary data.</text>
</comment>
<proteinExistence type="predicted"/>
<organism evidence="1 3">
    <name type="scientific">Candidatus Hakubella thermalkaliphila</name>
    <dbReference type="NCBI Taxonomy" id="2754717"/>
    <lineage>
        <taxon>Bacteria</taxon>
        <taxon>Bacillati</taxon>
        <taxon>Actinomycetota</taxon>
        <taxon>Actinomycetota incertae sedis</taxon>
        <taxon>Candidatus Hakubellales</taxon>
        <taxon>Candidatus Hakubellaceae</taxon>
        <taxon>Candidatus Hakubella</taxon>
    </lineage>
</organism>
<sequence>MVTESKENYFRVPITMPAEMVEYLDGLGMESKKTGGHKIPNTMIVRCAIRLVEKLKPDVRNVRSEEELQERLLDACRNFKK</sequence>
<evidence type="ECO:0000313" key="4">
    <source>
        <dbReference type="Proteomes" id="UP000588083"/>
    </source>
</evidence>
<evidence type="ECO:0000313" key="3">
    <source>
        <dbReference type="Proteomes" id="UP000574717"/>
    </source>
</evidence>
<evidence type="ECO:0000313" key="1">
    <source>
        <dbReference type="EMBL" id="GFP19087.1"/>
    </source>
</evidence>
<gene>
    <name evidence="1" type="ORF">HKBW3S03_00591</name>
    <name evidence="2" type="ORF">HKBW3S34_01393</name>
</gene>
<dbReference type="RefSeq" id="WP_176236822.1">
    <property type="nucleotide sequence ID" value="NZ_BLRU01000035.1"/>
</dbReference>
<dbReference type="EMBL" id="BLRZ01000069">
    <property type="protein sequence ID" value="GFP30472.1"/>
    <property type="molecule type" value="Genomic_DNA"/>
</dbReference>
<accession>A0A6V8NGA2</accession>
<evidence type="ECO:0000313" key="2">
    <source>
        <dbReference type="EMBL" id="GFP30472.1"/>
    </source>
</evidence>
<dbReference type="Proteomes" id="UP000574717">
    <property type="component" value="Unassembled WGS sequence"/>
</dbReference>
<dbReference type="Proteomes" id="UP000588083">
    <property type="component" value="Unassembled WGS sequence"/>
</dbReference>